<proteinExistence type="predicted"/>
<dbReference type="Proteomes" id="UP001221898">
    <property type="component" value="Unassembled WGS sequence"/>
</dbReference>
<feature type="non-terminal residue" evidence="2">
    <location>
        <position position="1"/>
    </location>
</feature>
<gene>
    <name evidence="2" type="ORF">AAFF_G00089000</name>
</gene>
<dbReference type="AlphaFoldDB" id="A0AAD7RVZ1"/>
<protein>
    <submittedName>
        <fullName evidence="2">Uncharacterized protein</fullName>
    </submittedName>
</protein>
<sequence length="162" mass="18398">MGPKASVPSHMLSGLEISSLTGKQFYGLPNVYTQKRMPVEKNNIIKEEELAKWPYLDGVSVPHIQAEVELLIGTNASNLLEPWEVVNSHGNGPYAIRTLLGKPKMRGRRRLEHWPLLQGQTESRVNIERLWAMVEGSLDEETRAEMERETQEAGHRFRTGPQ</sequence>
<dbReference type="EMBL" id="JAINUG010000157">
    <property type="protein sequence ID" value="KAJ8391426.1"/>
    <property type="molecule type" value="Genomic_DNA"/>
</dbReference>
<evidence type="ECO:0000313" key="2">
    <source>
        <dbReference type="EMBL" id="KAJ8391426.1"/>
    </source>
</evidence>
<keyword evidence="3" id="KW-1185">Reference proteome</keyword>
<organism evidence="2 3">
    <name type="scientific">Aldrovandia affinis</name>
    <dbReference type="NCBI Taxonomy" id="143900"/>
    <lineage>
        <taxon>Eukaryota</taxon>
        <taxon>Metazoa</taxon>
        <taxon>Chordata</taxon>
        <taxon>Craniata</taxon>
        <taxon>Vertebrata</taxon>
        <taxon>Euteleostomi</taxon>
        <taxon>Actinopterygii</taxon>
        <taxon>Neopterygii</taxon>
        <taxon>Teleostei</taxon>
        <taxon>Notacanthiformes</taxon>
        <taxon>Halosauridae</taxon>
        <taxon>Aldrovandia</taxon>
    </lineage>
</organism>
<comment type="caution">
    <text evidence="2">The sequence shown here is derived from an EMBL/GenBank/DDBJ whole genome shotgun (WGS) entry which is preliminary data.</text>
</comment>
<evidence type="ECO:0000313" key="3">
    <source>
        <dbReference type="Proteomes" id="UP001221898"/>
    </source>
</evidence>
<dbReference type="PANTHER" id="PTHR47331:SF3">
    <property type="match status" value="1"/>
</dbReference>
<name>A0AAD7RVZ1_9TELE</name>
<feature type="region of interest" description="Disordered" evidence="1">
    <location>
        <begin position="141"/>
        <end position="162"/>
    </location>
</feature>
<dbReference type="PANTHER" id="PTHR47331">
    <property type="entry name" value="PHD-TYPE DOMAIN-CONTAINING PROTEIN"/>
    <property type="match status" value="1"/>
</dbReference>
<accession>A0AAD7RVZ1</accession>
<evidence type="ECO:0000256" key="1">
    <source>
        <dbReference type="SAM" id="MobiDB-lite"/>
    </source>
</evidence>
<reference evidence="2" key="1">
    <citation type="journal article" date="2023" name="Science">
        <title>Genome structures resolve the early diversification of teleost fishes.</title>
        <authorList>
            <person name="Parey E."/>
            <person name="Louis A."/>
            <person name="Montfort J."/>
            <person name="Bouchez O."/>
            <person name="Roques C."/>
            <person name="Iampietro C."/>
            <person name="Lluch J."/>
            <person name="Castinel A."/>
            <person name="Donnadieu C."/>
            <person name="Desvignes T."/>
            <person name="Floi Bucao C."/>
            <person name="Jouanno E."/>
            <person name="Wen M."/>
            <person name="Mejri S."/>
            <person name="Dirks R."/>
            <person name="Jansen H."/>
            <person name="Henkel C."/>
            <person name="Chen W.J."/>
            <person name="Zahm M."/>
            <person name="Cabau C."/>
            <person name="Klopp C."/>
            <person name="Thompson A.W."/>
            <person name="Robinson-Rechavi M."/>
            <person name="Braasch I."/>
            <person name="Lecointre G."/>
            <person name="Bobe J."/>
            <person name="Postlethwait J.H."/>
            <person name="Berthelot C."/>
            <person name="Roest Crollius H."/>
            <person name="Guiguen Y."/>
        </authorList>
    </citation>
    <scope>NUCLEOTIDE SEQUENCE</scope>
    <source>
        <strain evidence="2">NC1722</strain>
    </source>
</reference>
<feature type="compositionally biased region" description="Basic and acidic residues" evidence="1">
    <location>
        <begin position="141"/>
        <end position="155"/>
    </location>
</feature>